<evidence type="ECO:0000256" key="2">
    <source>
        <dbReference type="ARBA" id="ARBA00022692"/>
    </source>
</evidence>
<evidence type="ECO:0000313" key="9">
    <source>
        <dbReference type="EMBL" id="RJT31439.1"/>
    </source>
</evidence>
<dbReference type="InterPro" id="IPR007016">
    <property type="entry name" value="O-antigen_ligase-rel_domated"/>
</dbReference>
<reference evidence="9 10" key="1">
    <citation type="submission" date="2018-09" db="EMBL/GenBank/DDBJ databases">
        <authorList>
            <person name="Le Fleche-Mateos A."/>
        </authorList>
    </citation>
    <scope>NUCLEOTIDE SEQUENCE [LARGE SCALE GENOMIC DNA]</scope>
    <source>
        <strain evidence="9 10">DSM 27399</strain>
    </source>
</reference>
<feature type="domain" description="Protein glycosylation ligase" evidence="8">
    <location>
        <begin position="160"/>
        <end position="185"/>
    </location>
</feature>
<evidence type="ECO:0000256" key="1">
    <source>
        <dbReference type="ARBA" id="ARBA00004141"/>
    </source>
</evidence>
<feature type="transmembrane region" description="Helical" evidence="5">
    <location>
        <begin position="41"/>
        <end position="58"/>
    </location>
</feature>
<dbReference type="AlphaFoldDB" id="A0A419N1P7"/>
<proteinExistence type="predicted"/>
<feature type="transmembrane region" description="Helical" evidence="5">
    <location>
        <begin position="70"/>
        <end position="86"/>
    </location>
</feature>
<feature type="transmembrane region" description="Helical" evidence="5">
    <location>
        <begin position="92"/>
        <end position="111"/>
    </location>
</feature>
<keyword evidence="10" id="KW-1185">Reference proteome</keyword>
<evidence type="ECO:0008006" key="11">
    <source>
        <dbReference type="Google" id="ProtNLM"/>
    </source>
</evidence>
<name>A0A419N1P7_9GAMM</name>
<feature type="transmembrane region" description="Helical" evidence="5">
    <location>
        <begin position="123"/>
        <end position="146"/>
    </location>
</feature>
<feature type="transmembrane region" description="Helical" evidence="5">
    <location>
        <begin position="204"/>
        <end position="222"/>
    </location>
</feature>
<gene>
    <name evidence="9" type="ORF">D6C13_24920</name>
</gene>
<comment type="subcellular location">
    <subcellularLocation>
        <location evidence="1">Membrane</location>
        <topology evidence="1">Multi-pass membrane protein</topology>
    </subcellularLocation>
</comment>
<evidence type="ECO:0000313" key="10">
    <source>
        <dbReference type="Proteomes" id="UP000284908"/>
    </source>
</evidence>
<accession>A0A419N1P7</accession>
<dbReference type="PANTHER" id="PTHR37422">
    <property type="entry name" value="TEICHURONIC ACID BIOSYNTHESIS PROTEIN TUAE"/>
    <property type="match status" value="1"/>
</dbReference>
<feature type="transmembrane region" description="Helical" evidence="5">
    <location>
        <begin position="252"/>
        <end position="270"/>
    </location>
</feature>
<dbReference type="InterPro" id="IPR021797">
    <property type="entry name" value="Wzy_C_2"/>
</dbReference>
<evidence type="ECO:0000256" key="3">
    <source>
        <dbReference type="ARBA" id="ARBA00022989"/>
    </source>
</evidence>
<evidence type="ECO:0000259" key="8">
    <source>
        <dbReference type="Pfam" id="PF15864"/>
    </source>
</evidence>
<dbReference type="InterPro" id="IPR031726">
    <property type="entry name" value="PglL_A"/>
</dbReference>
<comment type="caution">
    <text evidence="9">The sequence shown here is derived from an EMBL/GenBank/DDBJ whole genome shotgun (WGS) entry which is preliminary data.</text>
</comment>
<feature type="transmembrane region" description="Helical" evidence="5">
    <location>
        <begin position="170"/>
        <end position="192"/>
    </location>
</feature>
<evidence type="ECO:0000256" key="5">
    <source>
        <dbReference type="SAM" id="Phobius"/>
    </source>
</evidence>
<feature type="transmembrane region" description="Helical" evidence="5">
    <location>
        <begin position="397"/>
        <end position="413"/>
    </location>
</feature>
<feature type="domain" description="O-antigen ligase-related" evidence="6">
    <location>
        <begin position="213"/>
        <end position="353"/>
    </location>
</feature>
<feature type="transmembrane region" description="Helical" evidence="5">
    <location>
        <begin position="433"/>
        <end position="450"/>
    </location>
</feature>
<feature type="transmembrane region" description="Helical" evidence="5">
    <location>
        <begin position="12"/>
        <end position="29"/>
    </location>
</feature>
<keyword evidence="2 5" id="KW-0812">Transmembrane</keyword>
<feature type="transmembrane region" description="Helical" evidence="5">
    <location>
        <begin position="340"/>
        <end position="362"/>
    </location>
</feature>
<evidence type="ECO:0000259" key="7">
    <source>
        <dbReference type="Pfam" id="PF11846"/>
    </source>
</evidence>
<feature type="domain" description="Virulence factor membrane-bound polymerase C-terminal" evidence="7">
    <location>
        <begin position="375"/>
        <end position="550"/>
    </location>
</feature>
<dbReference type="Pfam" id="PF15864">
    <property type="entry name" value="PglL_A"/>
    <property type="match status" value="1"/>
</dbReference>
<evidence type="ECO:0000256" key="4">
    <source>
        <dbReference type="ARBA" id="ARBA00023136"/>
    </source>
</evidence>
<dbReference type="Pfam" id="PF04932">
    <property type="entry name" value="Wzy_C"/>
    <property type="match status" value="1"/>
</dbReference>
<evidence type="ECO:0000259" key="6">
    <source>
        <dbReference type="Pfam" id="PF04932"/>
    </source>
</evidence>
<dbReference type="EMBL" id="RAHH01000061">
    <property type="protein sequence ID" value="RJT31439.1"/>
    <property type="molecule type" value="Genomic_DNA"/>
</dbReference>
<feature type="transmembrane region" description="Helical" evidence="5">
    <location>
        <begin position="228"/>
        <end position="245"/>
    </location>
</feature>
<dbReference type="RefSeq" id="WP_120135299.1">
    <property type="nucleotide sequence ID" value="NZ_RAHH01000061.1"/>
</dbReference>
<organism evidence="9 10">
    <name type="scientific">Rahnella woolbedingensis</name>
    <dbReference type="NCBI Taxonomy" id="1510574"/>
    <lineage>
        <taxon>Bacteria</taxon>
        <taxon>Pseudomonadati</taxon>
        <taxon>Pseudomonadota</taxon>
        <taxon>Gammaproteobacteria</taxon>
        <taxon>Enterobacterales</taxon>
        <taxon>Yersiniaceae</taxon>
        <taxon>Rahnella</taxon>
    </lineage>
</organism>
<dbReference type="PANTHER" id="PTHR37422:SF21">
    <property type="entry name" value="EXOQ-LIKE PROTEIN"/>
    <property type="match status" value="1"/>
</dbReference>
<protein>
    <recommendedName>
        <fullName evidence="11">Polymerase</fullName>
    </recommendedName>
</protein>
<dbReference type="OrthoDB" id="5596698at2"/>
<keyword evidence="4 5" id="KW-0472">Membrane</keyword>
<dbReference type="Proteomes" id="UP000284908">
    <property type="component" value="Unassembled WGS sequence"/>
</dbReference>
<dbReference type="Pfam" id="PF11846">
    <property type="entry name" value="Wzy_C_2"/>
    <property type="match status" value="1"/>
</dbReference>
<keyword evidence="3 5" id="KW-1133">Transmembrane helix</keyword>
<dbReference type="InterPro" id="IPR051533">
    <property type="entry name" value="WaaL-like"/>
</dbReference>
<dbReference type="GO" id="GO:0016020">
    <property type="term" value="C:membrane"/>
    <property type="evidence" value="ECO:0007669"/>
    <property type="project" value="UniProtKB-SubCell"/>
</dbReference>
<sequence length="567" mass="63404">MNPLVFYKKSVICLLGIYFIILMHVYQPNMGGSGLNLPGNIVGWLMITGIFFLAVAFSLGNRRLVVSRSLTLYIGAACLLAIPLLYPDVRWINIIERMLGLAGGIALYAVLQQCHVIKKNRTLVLSFILLSVWVEAVYALLQLFVFKAGNWMEFVPGTGAYGIFQQRNVLASYVATGAGIAAYLFIGRLYFVRRSSPHSAFLQKIIDAALLLSIFIFSFLIVMLSSRIGYLGGIAAIAVLLSVFGKKYPARAAAILCAVLAGGLTAKFALPDDWLKTLAHEDSNVQRMVMIKQSLAMIAAKPWLGWGYGGFEYHFQHFLAALQPAIPNYGLVKHPHNELLFWWVEGGIVALAGMVMLGAGYLQPLFSAFSRERLALWSLTLPIALHTMTEYPLYQSVAHYVVLILLLVMADSFRHRTVVLLSQNPRHFSGIRVIALMGLAGGILFFITGLQTNNVLTMAERNGLRDFSQAQKLMNPHIQWQRFEFDRHVNQLMVFNMTGDARHLLIYDAWAEKYSQTHVDPNVYLTRAKIARVLHNDAKAQELYREAQRLTPISRHGMVNLLKPAEG</sequence>